<gene>
    <name evidence="1" type="primary">AlNc14C16G1781</name>
    <name evidence="1" type="ORF">ALNC14_020860</name>
</gene>
<organism evidence="1">
    <name type="scientific">Albugo laibachii Nc14</name>
    <dbReference type="NCBI Taxonomy" id="890382"/>
    <lineage>
        <taxon>Eukaryota</taxon>
        <taxon>Sar</taxon>
        <taxon>Stramenopiles</taxon>
        <taxon>Oomycota</taxon>
        <taxon>Peronosporomycetes</taxon>
        <taxon>Albuginales</taxon>
        <taxon>Albuginaceae</taxon>
        <taxon>Albugo</taxon>
    </lineage>
</organism>
<proteinExistence type="predicted"/>
<dbReference type="HOGENOM" id="CLU_3128211_0_0_1"/>
<reference evidence="1" key="2">
    <citation type="submission" date="2011-02" db="EMBL/GenBank/DDBJ databases">
        <authorList>
            <person name="MacLean D."/>
        </authorList>
    </citation>
    <scope>NUCLEOTIDE SEQUENCE</scope>
</reference>
<reference evidence="1" key="1">
    <citation type="journal article" date="2011" name="PLoS Biol.">
        <title>Gene gain and loss during evolution of obligate parasitism in the white rust pathogen of Arabidopsis thaliana.</title>
        <authorList>
            <person name="Kemen E."/>
            <person name="Gardiner A."/>
            <person name="Schultz-Larsen T."/>
            <person name="Kemen A.C."/>
            <person name="Balmuth A.L."/>
            <person name="Robert-Seilaniantz A."/>
            <person name="Bailey K."/>
            <person name="Holub E."/>
            <person name="Studholme D.J."/>
            <person name="Maclean D."/>
            <person name="Jones J.D."/>
        </authorList>
    </citation>
    <scope>NUCLEOTIDE SEQUENCE</scope>
</reference>
<dbReference type="AlphaFoldDB" id="F0W4B0"/>
<accession>F0W4B0</accession>
<sequence>MSQFEGFRINLSRAARSTRVPALQSRIAIRATVAWDRNVLSKLAAELILC</sequence>
<protein>
    <submittedName>
        <fullName evidence="1">AlNc14C16G1781 protein</fullName>
    </submittedName>
</protein>
<name>F0W4B0_9STRA</name>
<evidence type="ECO:0000313" key="1">
    <source>
        <dbReference type="EMBL" id="CCA15943.1"/>
    </source>
</evidence>
<dbReference type="EMBL" id="FR824061">
    <property type="protein sequence ID" value="CCA15943.1"/>
    <property type="molecule type" value="Genomic_DNA"/>
</dbReference>